<accession>A0ACC0T9B2</accession>
<proteinExistence type="predicted"/>
<dbReference type="EMBL" id="CM009292">
    <property type="protein sequence ID" value="KAI9397911.1"/>
    <property type="molecule type" value="Genomic_DNA"/>
</dbReference>
<protein>
    <submittedName>
        <fullName evidence="1">Uncharacterized protein</fullName>
    </submittedName>
</protein>
<name>A0ACC0T9B2_POPTR</name>
<evidence type="ECO:0000313" key="2">
    <source>
        <dbReference type="Proteomes" id="UP000006729"/>
    </source>
</evidence>
<dbReference type="Proteomes" id="UP000006729">
    <property type="component" value="Chromosome 3"/>
</dbReference>
<sequence>MSIAVLLLKDRQALNVDKLPKIFPMPTNAGGAVDATGPSLVDGTLGPLFDGFCSGKWILHC</sequence>
<evidence type="ECO:0000313" key="1">
    <source>
        <dbReference type="EMBL" id="KAI9397911.1"/>
    </source>
</evidence>
<gene>
    <name evidence="1" type="ORF">POPTR_003G096850v4</name>
</gene>
<keyword evidence="2" id="KW-1185">Reference proteome</keyword>
<comment type="caution">
    <text evidence="1">The sequence shown here is derived from an EMBL/GenBank/DDBJ whole genome shotgun (WGS) entry which is preliminary data.</text>
</comment>
<reference evidence="1 2" key="1">
    <citation type="journal article" date="2006" name="Science">
        <title>The genome of black cottonwood, Populus trichocarpa (Torr. &amp; Gray).</title>
        <authorList>
            <person name="Tuskan G.A."/>
            <person name="Difazio S."/>
            <person name="Jansson S."/>
            <person name="Bohlmann J."/>
            <person name="Grigoriev I."/>
            <person name="Hellsten U."/>
            <person name="Putnam N."/>
            <person name="Ralph S."/>
            <person name="Rombauts S."/>
            <person name="Salamov A."/>
            <person name="Schein J."/>
            <person name="Sterck L."/>
            <person name="Aerts A."/>
            <person name="Bhalerao R.R."/>
            <person name="Bhalerao R.P."/>
            <person name="Blaudez D."/>
            <person name="Boerjan W."/>
            <person name="Brun A."/>
            <person name="Brunner A."/>
            <person name="Busov V."/>
            <person name="Campbell M."/>
            <person name="Carlson J."/>
            <person name="Chalot M."/>
            <person name="Chapman J."/>
            <person name="Chen G.L."/>
            <person name="Cooper D."/>
            <person name="Coutinho P.M."/>
            <person name="Couturier J."/>
            <person name="Covert S."/>
            <person name="Cronk Q."/>
            <person name="Cunningham R."/>
            <person name="Davis J."/>
            <person name="Degroeve S."/>
            <person name="Dejardin A."/>
            <person name="Depamphilis C."/>
            <person name="Detter J."/>
            <person name="Dirks B."/>
            <person name="Dubchak I."/>
            <person name="Duplessis S."/>
            <person name="Ehlting J."/>
            <person name="Ellis B."/>
            <person name="Gendler K."/>
            <person name="Goodstein D."/>
            <person name="Gribskov M."/>
            <person name="Grimwood J."/>
            <person name="Groover A."/>
            <person name="Gunter L."/>
            <person name="Hamberger B."/>
            <person name="Heinze B."/>
            <person name="Helariutta Y."/>
            <person name="Henrissat B."/>
            <person name="Holligan D."/>
            <person name="Holt R."/>
            <person name="Huang W."/>
            <person name="Islam-Faridi N."/>
            <person name="Jones S."/>
            <person name="Jones-Rhoades M."/>
            <person name="Jorgensen R."/>
            <person name="Joshi C."/>
            <person name="Kangasjarvi J."/>
            <person name="Karlsson J."/>
            <person name="Kelleher C."/>
            <person name="Kirkpatrick R."/>
            <person name="Kirst M."/>
            <person name="Kohler A."/>
            <person name="Kalluri U."/>
            <person name="Larimer F."/>
            <person name="Leebens-Mack J."/>
            <person name="Leple J.C."/>
            <person name="Locascio P."/>
            <person name="Lou Y."/>
            <person name="Lucas S."/>
            <person name="Martin F."/>
            <person name="Montanini B."/>
            <person name="Napoli C."/>
            <person name="Nelson D.R."/>
            <person name="Nelson C."/>
            <person name="Nieminen K."/>
            <person name="Nilsson O."/>
            <person name="Pereda V."/>
            <person name="Peter G."/>
            <person name="Philippe R."/>
            <person name="Pilate G."/>
            <person name="Poliakov A."/>
            <person name="Razumovskaya J."/>
            <person name="Richardson P."/>
            <person name="Rinaldi C."/>
            <person name="Ritland K."/>
            <person name="Rouze P."/>
            <person name="Ryaboy D."/>
            <person name="Schmutz J."/>
            <person name="Schrader J."/>
            <person name="Segerman B."/>
            <person name="Shin H."/>
            <person name="Siddiqui A."/>
            <person name="Sterky F."/>
            <person name="Terry A."/>
            <person name="Tsai C.J."/>
            <person name="Uberbacher E."/>
            <person name="Unneberg P."/>
            <person name="Vahala J."/>
            <person name="Wall K."/>
            <person name="Wessler S."/>
            <person name="Yang G."/>
            <person name="Yin T."/>
            <person name="Douglas C."/>
            <person name="Marra M."/>
            <person name="Sandberg G."/>
            <person name="Van de Peer Y."/>
            <person name="Rokhsar D."/>
        </authorList>
    </citation>
    <scope>NUCLEOTIDE SEQUENCE [LARGE SCALE GENOMIC DNA]</scope>
    <source>
        <strain evidence="2">cv. Nisqually</strain>
    </source>
</reference>
<organism evidence="1 2">
    <name type="scientific">Populus trichocarpa</name>
    <name type="common">Western balsam poplar</name>
    <name type="synonym">Populus balsamifera subsp. trichocarpa</name>
    <dbReference type="NCBI Taxonomy" id="3694"/>
    <lineage>
        <taxon>Eukaryota</taxon>
        <taxon>Viridiplantae</taxon>
        <taxon>Streptophyta</taxon>
        <taxon>Embryophyta</taxon>
        <taxon>Tracheophyta</taxon>
        <taxon>Spermatophyta</taxon>
        <taxon>Magnoliopsida</taxon>
        <taxon>eudicotyledons</taxon>
        <taxon>Gunneridae</taxon>
        <taxon>Pentapetalae</taxon>
        <taxon>rosids</taxon>
        <taxon>fabids</taxon>
        <taxon>Malpighiales</taxon>
        <taxon>Salicaceae</taxon>
        <taxon>Saliceae</taxon>
        <taxon>Populus</taxon>
    </lineage>
</organism>